<keyword evidence="1" id="KW-0472">Membrane</keyword>
<dbReference type="PROSITE" id="PS51257">
    <property type="entry name" value="PROKAR_LIPOPROTEIN"/>
    <property type="match status" value="1"/>
</dbReference>
<keyword evidence="1" id="KW-1133">Transmembrane helix</keyword>
<keyword evidence="1" id="KW-0812">Transmembrane</keyword>
<name>A0ABT9TJI3_PAENI</name>
<comment type="caution">
    <text evidence="2">The sequence shown here is derived from an EMBL/GenBank/DDBJ whole genome shotgun (WGS) entry which is preliminary data.</text>
</comment>
<dbReference type="EMBL" id="JAUSSW010000003">
    <property type="protein sequence ID" value="MDQ0101795.1"/>
    <property type="molecule type" value="Genomic_DNA"/>
</dbReference>
<accession>A0ABT9TJI3</accession>
<gene>
    <name evidence="2" type="ORF">J2T10_001437</name>
</gene>
<proteinExistence type="predicted"/>
<reference evidence="2 3" key="1">
    <citation type="submission" date="2023-07" db="EMBL/GenBank/DDBJ databases">
        <title>Sorghum-associated microbial communities from plants grown in Nebraska, USA.</title>
        <authorList>
            <person name="Schachtman D."/>
        </authorList>
    </citation>
    <scope>NUCLEOTIDE SEQUENCE [LARGE SCALE GENOMIC DNA]</scope>
    <source>
        <strain evidence="2 3">CC523</strain>
    </source>
</reference>
<protein>
    <submittedName>
        <fullName evidence="2">Membrane protein YhiD involved in acid resistance</fullName>
    </submittedName>
</protein>
<evidence type="ECO:0000256" key="1">
    <source>
        <dbReference type="SAM" id="Phobius"/>
    </source>
</evidence>
<evidence type="ECO:0000313" key="3">
    <source>
        <dbReference type="Proteomes" id="UP001244563"/>
    </source>
</evidence>
<feature type="transmembrane region" description="Helical" evidence="1">
    <location>
        <begin position="63"/>
        <end position="84"/>
    </location>
</feature>
<dbReference type="Proteomes" id="UP001244563">
    <property type="component" value="Unassembled WGS sequence"/>
</dbReference>
<dbReference type="RefSeq" id="WP_064721940.1">
    <property type="nucleotide sequence ID" value="NZ_BDDW01000002.1"/>
</dbReference>
<organism evidence="2 3">
    <name type="scientific">Paenarthrobacter nicotinovorans</name>
    <name type="common">Arthrobacter nicotinovorans</name>
    <dbReference type="NCBI Taxonomy" id="29320"/>
    <lineage>
        <taxon>Bacteria</taxon>
        <taxon>Bacillati</taxon>
        <taxon>Actinomycetota</taxon>
        <taxon>Actinomycetes</taxon>
        <taxon>Micrococcales</taxon>
        <taxon>Micrococcaceae</taxon>
        <taxon>Paenarthrobacter</taxon>
    </lineage>
</organism>
<sequence length="92" mass="9521">MPKKPALITGLRVSIVIAFGLALACWVATGLVAGEGIPKAAHMELQNVPDGGFRIGLDISHGAILGTLLTLGFIVSLAHLLSVLRKRPQTGA</sequence>
<keyword evidence="3" id="KW-1185">Reference proteome</keyword>
<evidence type="ECO:0000313" key="2">
    <source>
        <dbReference type="EMBL" id="MDQ0101795.1"/>
    </source>
</evidence>